<sequence>MEVAELLRELGGVATRSALLAVVGRRAVDHALAVGVVEAVARGRYALPELGEAVAAAHRLTGALCLTSAALHHGWAVKTVPDHPHVAVPRNRKVPTEHRRGVHVHYLDDPPGTIALDKTATLIHCLRRLPFDEALAIADSAMRSGDEVSLRQAAATARGPGSRQVRSVASLARAEAANPFESVLRSIALGVDGLHVEPQLLITSTRPWCRPDLVDRDLRIAVEADSFEWHGDRAALARDARRYNLLVADGWLVLRFAWEHVMHDAEHVRAVLQAVVHQRAQGPFGPSPAA</sequence>
<evidence type="ECO:0000313" key="3">
    <source>
        <dbReference type="Proteomes" id="UP001499979"/>
    </source>
</evidence>
<reference evidence="3" key="1">
    <citation type="journal article" date="2019" name="Int. J. Syst. Evol. Microbiol.">
        <title>The Global Catalogue of Microorganisms (GCM) 10K type strain sequencing project: providing services to taxonomists for standard genome sequencing and annotation.</title>
        <authorList>
            <consortium name="The Broad Institute Genomics Platform"/>
            <consortium name="The Broad Institute Genome Sequencing Center for Infectious Disease"/>
            <person name="Wu L."/>
            <person name="Ma J."/>
        </authorList>
    </citation>
    <scope>NUCLEOTIDE SEQUENCE [LARGE SCALE GENOMIC DNA]</scope>
    <source>
        <strain evidence="3">JCM 11813</strain>
    </source>
</reference>
<dbReference type="SUPFAM" id="SSF52980">
    <property type="entry name" value="Restriction endonuclease-like"/>
    <property type="match status" value="1"/>
</dbReference>
<organism evidence="2 3">
    <name type="scientific">Nocardioides aquiterrae</name>
    <dbReference type="NCBI Taxonomy" id="203799"/>
    <lineage>
        <taxon>Bacteria</taxon>
        <taxon>Bacillati</taxon>
        <taxon>Actinomycetota</taxon>
        <taxon>Actinomycetes</taxon>
        <taxon>Propionibacteriales</taxon>
        <taxon>Nocardioidaceae</taxon>
        <taxon>Nocardioides</taxon>
    </lineage>
</organism>
<comment type="caution">
    <text evidence="2">The sequence shown here is derived from an EMBL/GenBank/DDBJ whole genome shotgun (WGS) entry which is preliminary data.</text>
</comment>
<dbReference type="Proteomes" id="UP001499979">
    <property type="component" value="Unassembled WGS sequence"/>
</dbReference>
<dbReference type="InterPro" id="IPR007569">
    <property type="entry name" value="DUF559"/>
</dbReference>
<protein>
    <recommendedName>
        <fullName evidence="1">DUF559 domain-containing protein</fullName>
    </recommendedName>
</protein>
<evidence type="ECO:0000313" key="2">
    <source>
        <dbReference type="EMBL" id="GAA1142800.1"/>
    </source>
</evidence>
<proteinExistence type="predicted"/>
<dbReference type="RefSeq" id="WP_343907672.1">
    <property type="nucleotide sequence ID" value="NZ_BAAAJE010000008.1"/>
</dbReference>
<evidence type="ECO:0000259" key="1">
    <source>
        <dbReference type="Pfam" id="PF04480"/>
    </source>
</evidence>
<accession>A0ABP4F0Q3</accession>
<keyword evidence="3" id="KW-1185">Reference proteome</keyword>
<feature type="domain" description="DUF559" evidence="1">
    <location>
        <begin position="212"/>
        <end position="273"/>
    </location>
</feature>
<dbReference type="Gene3D" id="3.40.960.10">
    <property type="entry name" value="VSR Endonuclease"/>
    <property type="match status" value="1"/>
</dbReference>
<name>A0ABP4F0Q3_9ACTN</name>
<dbReference type="Pfam" id="PF04480">
    <property type="entry name" value="DUF559"/>
    <property type="match status" value="1"/>
</dbReference>
<dbReference type="EMBL" id="BAAAJE010000008">
    <property type="protein sequence ID" value="GAA1142800.1"/>
    <property type="molecule type" value="Genomic_DNA"/>
</dbReference>
<dbReference type="InterPro" id="IPR011335">
    <property type="entry name" value="Restrct_endonuc-II-like"/>
</dbReference>
<gene>
    <name evidence="2" type="ORF">GCM10009606_22960</name>
</gene>